<comment type="subcellular location">
    <subcellularLocation>
        <location evidence="1">Membrane</location>
        <topology evidence="1">Multi-pass membrane protein</topology>
    </subcellularLocation>
</comment>
<feature type="transmembrane region" description="Helical" evidence="9">
    <location>
        <begin position="27"/>
        <end position="56"/>
    </location>
</feature>
<evidence type="ECO:0000256" key="4">
    <source>
        <dbReference type="ARBA" id="ARBA00022692"/>
    </source>
</evidence>
<feature type="transmembrane region" description="Helical" evidence="9">
    <location>
        <begin position="200"/>
        <end position="227"/>
    </location>
</feature>
<dbReference type="WBParaSite" id="SMUV_0000682301-mRNA-1">
    <property type="protein sequence ID" value="SMUV_0000682301-mRNA-1"/>
    <property type="gene ID" value="SMUV_0000682301"/>
</dbReference>
<evidence type="ECO:0000256" key="7">
    <source>
        <dbReference type="PROSITE-ProRule" id="PRU00205"/>
    </source>
</evidence>
<reference evidence="12" key="1">
    <citation type="submission" date="2016-04" db="UniProtKB">
        <authorList>
            <consortium name="WormBaseParasite"/>
        </authorList>
    </citation>
    <scope>IDENTIFICATION</scope>
</reference>
<dbReference type="InterPro" id="IPR006634">
    <property type="entry name" value="TLC-dom"/>
</dbReference>
<feature type="transmembrane region" description="Helical" evidence="9">
    <location>
        <begin position="91"/>
        <end position="111"/>
    </location>
</feature>
<proteinExistence type="predicted"/>
<evidence type="ECO:0000259" key="10">
    <source>
        <dbReference type="PROSITE" id="PS50922"/>
    </source>
</evidence>
<evidence type="ECO:0000256" key="6">
    <source>
        <dbReference type="ARBA" id="ARBA00023136"/>
    </source>
</evidence>
<keyword evidence="11" id="KW-1185">Reference proteome</keyword>
<dbReference type="UniPathway" id="UPA00222"/>
<keyword evidence="5 9" id="KW-1133">Transmembrane helix</keyword>
<dbReference type="AlphaFoldDB" id="A0A0N5AQ71"/>
<evidence type="ECO:0000313" key="11">
    <source>
        <dbReference type="Proteomes" id="UP000046393"/>
    </source>
</evidence>
<evidence type="ECO:0000256" key="2">
    <source>
        <dbReference type="ARBA" id="ARBA00004760"/>
    </source>
</evidence>
<keyword evidence="6 7" id="KW-0472">Membrane</keyword>
<dbReference type="GO" id="GO:0016020">
    <property type="term" value="C:membrane"/>
    <property type="evidence" value="ECO:0007669"/>
    <property type="project" value="UniProtKB-SubCell"/>
</dbReference>
<feature type="compositionally biased region" description="Basic residues" evidence="8">
    <location>
        <begin position="302"/>
        <end position="313"/>
    </location>
</feature>
<dbReference type="PROSITE" id="PS50922">
    <property type="entry name" value="TLC"/>
    <property type="match status" value="1"/>
</dbReference>
<dbReference type="InterPro" id="IPR016439">
    <property type="entry name" value="Lag1/Lac1-like"/>
</dbReference>
<evidence type="ECO:0000256" key="1">
    <source>
        <dbReference type="ARBA" id="ARBA00004141"/>
    </source>
</evidence>
<dbReference type="Proteomes" id="UP000046393">
    <property type="component" value="Unplaced"/>
</dbReference>
<dbReference type="SMART" id="SM00724">
    <property type="entry name" value="TLC"/>
    <property type="match status" value="1"/>
</dbReference>
<dbReference type="Pfam" id="PF03798">
    <property type="entry name" value="TRAM_LAG1_CLN8"/>
    <property type="match status" value="1"/>
</dbReference>
<feature type="domain" description="TLC" evidence="10">
    <location>
        <begin position="62"/>
        <end position="279"/>
    </location>
</feature>
<evidence type="ECO:0000256" key="3">
    <source>
        <dbReference type="ARBA" id="ARBA00004991"/>
    </source>
</evidence>
<dbReference type="PIRSF" id="PIRSF005225">
    <property type="entry name" value="LAG1_LAC1"/>
    <property type="match status" value="1"/>
</dbReference>
<dbReference type="STRING" id="451379.A0A0N5AQ71"/>
<evidence type="ECO:0000256" key="5">
    <source>
        <dbReference type="ARBA" id="ARBA00022989"/>
    </source>
</evidence>
<name>A0A0N5AQ71_9BILA</name>
<organism evidence="11 12">
    <name type="scientific">Syphacia muris</name>
    <dbReference type="NCBI Taxonomy" id="451379"/>
    <lineage>
        <taxon>Eukaryota</taxon>
        <taxon>Metazoa</taxon>
        <taxon>Ecdysozoa</taxon>
        <taxon>Nematoda</taxon>
        <taxon>Chromadorea</taxon>
        <taxon>Rhabditida</taxon>
        <taxon>Spirurina</taxon>
        <taxon>Oxyuridomorpha</taxon>
        <taxon>Oxyuroidea</taxon>
        <taxon>Oxyuridae</taxon>
        <taxon>Syphacia</taxon>
    </lineage>
</organism>
<feature type="region of interest" description="Disordered" evidence="8">
    <location>
        <begin position="284"/>
        <end position="313"/>
    </location>
</feature>
<evidence type="ECO:0000313" key="12">
    <source>
        <dbReference type="WBParaSite" id="SMUV_0000682301-mRNA-1"/>
    </source>
</evidence>
<comment type="pathway">
    <text evidence="3">Sphingolipid metabolism.</text>
</comment>
<dbReference type="GO" id="GO:0046513">
    <property type="term" value="P:ceramide biosynthetic process"/>
    <property type="evidence" value="ECO:0007669"/>
    <property type="project" value="InterPro"/>
</dbReference>
<dbReference type="PANTHER" id="PTHR12560">
    <property type="entry name" value="LONGEVITY ASSURANCE FACTOR 1 LAG1"/>
    <property type="match status" value="1"/>
</dbReference>
<accession>A0A0N5AQ71</accession>
<keyword evidence="4 7" id="KW-0812">Transmembrane</keyword>
<protein>
    <submittedName>
        <fullName evidence="12">TLC domain-containing protein</fullName>
    </submittedName>
</protein>
<feature type="transmembrane region" description="Helical" evidence="9">
    <location>
        <begin position="247"/>
        <end position="271"/>
    </location>
</feature>
<dbReference type="GO" id="GO:0050291">
    <property type="term" value="F:sphingosine N-acyltransferase activity"/>
    <property type="evidence" value="ECO:0007669"/>
    <property type="project" value="InterPro"/>
</dbReference>
<dbReference type="PANTHER" id="PTHR12560:SF0">
    <property type="entry name" value="LD18904P"/>
    <property type="match status" value="1"/>
</dbReference>
<sequence length="313" mass="36414">MSVILEPEYWLPRNVSWSDIPTKSEDLIYPVLISVPMLLFRILFESFVGVPLGYLIGYRQIPLLKQIATHLCFGFASNTHSKRVLECFFRFSFYTALWIYGIYVLWGVPWLTEVKQWYYMTETAFYYSLLIASIFDVRRSDFLQLVFHHIVTIGLLSASWAINFVRVGTLVLLSHDVSDVVLEFSKLVRYNTTGKDYSNVCFVVFVASWILTRIGYFPLVVIRSAVFEAADLIQPDYNLLNIFQIPYAPRTIIIMLICLLALHLFWTRLIIKIAWKAMKSGEAEDVRSDDEDNSDSHEDIKKHGKIRHRKKAD</sequence>
<feature type="transmembrane region" description="Helical" evidence="9">
    <location>
        <begin position="142"/>
        <end position="162"/>
    </location>
</feature>
<evidence type="ECO:0000256" key="9">
    <source>
        <dbReference type="SAM" id="Phobius"/>
    </source>
</evidence>
<evidence type="ECO:0000256" key="8">
    <source>
        <dbReference type="SAM" id="MobiDB-lite"/>
    </source>
</evidence>
<comment type="pathway">
    <text evidence="2">Lipid metabolism; sphingolipid metabolism.</text>
</comment>